<keyword evidence="1" id="KW-1133">Transmembrane helix</keyword>
<protein>
    <submittedName>
        <fullName evidence="2">Uncharacterized protein</fullName>
    </submittedName>
</protein>
<sequence>MIPHCLDPNILLPQLGFVLPGSASCEAAAGDGFQAMLLLPSMLLPLLLVLLAGLFLLNRYRRHRGGEPPNANEPLTA</sequence>
<evidence type="ECO:0000313" key="3">
    <source>
        <dbReference type="Proteomes" id="UP001449657"/>
    </source>
</evidence>
<reference evidence="2 3" key="1">
    <citation type="submission" date="2024-03" db="EMBL/GenBank/DDBJ databases">
        <title>Chitinophaga caseinilytica sp. nov., a casein hydrolysing bacterium isolated from forest soil.</title>
        <authorList>
            <person name="Lee D.S."/>
            <person name="Han D.M."/>
            <person name="Baek J.H."/>
            <person name="Choi D.G."/>
            <person name="Jeon J.H."/>
            <person name="Jeon C.O."/>
        </authorList>
    </citation>
    <scope>NUCLEOTIDE SEQUENCE [LARGE SCALE GENOMIC DNA]</scope>
    <source>
        <strain evidence="2 3">KACC 19118</strain>
    </source>
</reference>
<keyword evidence="3" id="KW-1185">Reference proteome</keyword>
<dbReference type="Proteomes" id="UP001449657">
    <property type="component" value="Chromosome"/>
</dbReference>
<feature type="transmembrane region" description="Helical" evidence="1">
    <location>
        <begin position="37"/>
        <end position="57"/>
    </location>
</feature>
<keyword evidence="1" id="KW-0472">Membrane</keyword>
<gene>
    <name evidence="2" type="ORF">WJU22_03535</name>
</gene>
<keyword evidence="1" id="KW-0812">Transmembrane</keyword>
<proteinExistence type="predicted"/>
<accession>A0ABZ2Z4S2</accession>
<dbReference type="EMBL" id="CP150096">
    <property type="protein sequence ID" value="WZN47251.1"/>
    <property type="molecule type" value="Genomic_DNA"/>
</dbReference>
<dbReference type="RefSeq" id="WP_341841906.1">
    <property type="nucleotide sequence ID" value="NZ_CP149792.1"/>
</dbReference>
<organism evidence="2 3">
    <name type="scientific">Chitinophaga caseinilytica</name>
    <dbReference type="NCBI Taxonomy" id="2267521"/>
    <lineage>
        <taxon>Bacteria</taxon>
        <taxon>Pseudomonadati</taxon>
        <taxon>Bacteroidota</taxon>
        <taxon>Chitinophagia</taxon>
        <taxon>Chitinophagales</taxon>
        <taxon>Chitinophagaceae</taxon>
        <taxon>Chitinophaga</taxon>
    </lineage>
</organism>
<evidence type="ECO:0000256" key="1">
    <source>
        <dbReference type="SAM" id="Phobius"/>
    </source>
</evidence>
<name>A0ABZ2Z4S2_9BACT</name>
<evidence type="ECO:0000313" key="2">
    <source>
        <dbReference type="EMBL" id="WZN47251.1"/>
    </source>
</evidence>